<evidence type="ECO:0000313" key="3">
    <source>
        <dbReference type="Proteomes" id="UP000276133"/>
    </source>
</evidence>
<feature type="transmembrane region" description="Helical" evidence="1">
    <location>
        <begin position="26"/>
        <end position="48"/>
    </location>
</feature>
<protein>
    <submittedName>
        <fullName evidence="2">Uncharacterized protein</fullName>
    </submittedName>
</protein>
<organism evidence="2 3">
    <name type="scientific">Brachionus plicatilis</name>
    <name type="common">Marine rotifer</name>
    <name type="synonym">Brachionus muelleri</name>
    <dbReference type="NCBI Taxonomy" id="10195"/>
    <lineage>
        <taxon>Eukaryota</taxon>
        <taxon>Metazoa</taxon>
        <taxon>Spiralia</taxon>
        <taxon>Gnathifera</taxon>
        <taxon>Rotifera</taxon>
        <taxon>Eurotatoria</taxon>
        <taxon>Monogononta</taxon>
        <taxon>Pseudotrocha</taxon>
        <taxon>Ploima</taxon>
        <taxon>Brachionidae</taxon>
        <taxon>Brachionus</taxon>
    </lineage>
</organism>
<reference evidence="2 3" key="1">
    <citation type="journal article" date="2018" name="Sci. Rep.">
        <title>Genomic signatures of local adaptation to the degree of environmental predictability in rotifers.</title>
        <authorList>
            <person name="Franch-Gras L."/>
            <person name="Hahn C."/>
            <person name="Garcia-Roger E.M."/>
            <person name="Carmona M.J."/>
            <person name="Serra M."/>
            <person name="Gomez A."/>
        </authorList>
    </citation>
    <scope>NUCLEOTIDE SEQUENCE [LARGE SCALE GENOMIC DNA]</scope>
    <source>
        <strain evidence="2">HYR1</strain>
    </source>
</reference>
<name>A0A3M7SG39_BRAPC</name>
<dbReference type="AlphaFoldDB" id="A0A3M7SG39"/>
<evidence type="ECO:0000256" key="1">
    <source>
        <dbReference type="SAM" id="Phobius"/>
    </source>
</evidence>
<dbReference type="EMBL" id="REGN01001424">
    <property type="protein sequence ID" value="RNA34741.1"/>
    <property type="molecule type" value="Genomic_DNA"/>
</dbReference>
<keyword evidence="1" id="KW-1133">Transmembrane helix</keyword>
<evidence type="ECO:0000313" key="2">
    <source>
        <dbReference type="EMBL" id="RNA34741.1"/>
    </source>
</evidence>
<keyword evidence="1" id="KW-0812">Transmembrane</keyword>
<keyword evidence="3" id="KW-1185">Reference proteome</keyword>
<keyword evidence="1" id="KW-0472">Membrane</keyword>
<comment type="caution">
    <text evidence="2">The sequence shown here is derived from an EMBL/GenBank/DDBJ whole genome shotgun (WGS) entry which is preliminary data.</text>
</comment>
<accession>A0A3M7SG39</accession>
<gene>
    <name evidence="2" type="ORF">BpHYR1_050201</name>
</gene>
<dbReference type="Proteomes" id="UP000276133">
    <property type="component" value="Unassembled WGS sequence"/>
</dbReference>
<sequence length="96" mass="11428">MGSFSDLNLDKSRFIRALHSGKLVDMISNFCLAIFLSVFRIWVLELFLTFKNFKICYLELIRNQIICSELKLSKQEDSDELVFHLNQFKKMRLIFD</sequence>
<proteinExistence type="predicted"/>